<dbReference type="PANTHER" id="PTHR23426:SF65">
    <property type="entry name" value="FERREDOXIN-2, MITOCHONDRIAL"/>
    <property type="match status" value="1"/>
</dbReference>
<dbReference type="PANTHER" id="PTHR23426">
    <property type="entry name" value="FERREDOXIN/ADRENODOXIN"/>
    <property type="match status" value="1"/>
</dbReference>
<gene>
    <name evidence="8" type="ORF">AOB60_03735</name>
</gene>
<evidence type="ECO:0000256" key="3">
    <source>
        <dbReference type="ARBA" id="ARBA00022723"/>
    </source>
</evidence>
<comment type="cofactor">
    <cofactor evidence="6">
        <name>[2Fe-2S] cluster</name>
        <dbReference type="ChEBI" id="CHEBI:190135"/>
    </cofactor>
</comment>
<accession>A0A2N8PGM1</accession>
<dbReference type="GO" id="GO:0046872">
    <property type="term" value="F:metal ion binding"/>
    <property type="evidence" value="ECO:0007669"/>
    <property type="project" value="UniProtKB-KW"/>
</dbReference>
<keyword evidence="5" id="KW-0411">Iron-sulfur</keyword>
<evidence type="ECO:0000256" key="6">
    <source>
        <dbReference type="ARBA" id="ARBA00034078"/>
    </source>
</evidence>
<evidence type="ECO:0000313" key="8">
    <source>
        <dbReference type="EMBL" id="PNE40136.1"/>
    </source>
</evidence>
<comment type="similarity">
    <text evidence="1">Belongs to the adrenodoxin/putidaredoxin family.</text>
</comment>
<keyword evidence="3" id="KW-0479">Metal-binding</keyword>
<dbReference type="EMBL" id="LJSN01000002">
    <property type="protein sequence ID" value="PNE40136.1"/>
    <property type="molecule type" value="Genomic_DNA"/>
</dbReference>
<evidence type="ECO:0000256" key="4">
    <source>
        <dbReference type="ARBA" id="ARBA00023004"/>
    </source>
</evidence>
<dbReference type="InterPro" id="IPR012675">
    <property type="entry name" value="Beta-grasp_dom_sf"/>
</dbReference>
<evidence type="ECO:0000259" key="7">
    <source>
        <dbReference type="PROSITE" id="PS51085"/>
    </source>
</evidence>
<dbReference type="SUPFAM" id="SSF54292">
    <property type="entry name" value="2Fe-2S ferredoxin-like"/>
    <property type="match status" value="1"/>
</dbReference>
<dbReference type="PROSITE" id="PS51085">
    <property type="entry name" value="2FE2S_FER_2"/>
    <property type="match status" value="1"/>
</dbReference>
<protein>
    <recommendedName>
        <fullName evidence="7">2Fe-2S ferredoxin-type domain-containing protein</fullName>
    </recommendedName>
</protein>
<evidence type="ECO:0000256" key="2">
    <source>
        <dbReference type="ARBA" id="ARBA00022714"/>
    </source>
</evidence>
<keyword evidence="9" id="KW-1185">Reference proteome</keyword>
<name>A0A2N8PGM1_STRNR</name>
<organism evidence="8 9">
    <name type="scientific">Streptomyces noursei</name>
    <name type="common">Streptomyces albulus</name>
    <dbReference type="NCBI Taxonomy" id="1971"/>
    <lineage>
        <taxon>Bacteria</taxon>
        <taxon>Bacillati</taxon>
        <taxon>Actinomycetota</taxon>
        <taxon>Actinomycetes</taxon>
        <taxon>Kitasatosporales</taxon>
        <taxon>Streptomycetaceae</taxon>
        <taxon>Streptomyces</taxon>
    </lineage>
</organism>
<proteinExistence type="inferred from homology"/>
<dbReference type="GO" id="GO:0009055">
    <property type="term" value="F:electron transfer activity"/>
    <property type="evidence" value="ECO:0007669"/>
    <property type="project" value="TreeGrafter"/>
</dbReference>
<dbReference type="Proteomes" id="UP000236047">
    <property type="component" value="Unassembled WGS sequence"/>
</dbReference>
<dbReference type="InterPro" id="IPR036010">
    <property type="entry name" value="2Fe-2S_ferredoxin-like_sf"/>
</dbReference>
<sequence>MAQVTFSDANGHQSVLDVPSGTSIMEAAVDNGIDGIDGQCGGRLICATCHVFLEAVEGPAPPGLDADEDDMLDYTAVQRRPNSRLSCRLVMGEGPGALIVGLPDTQT</sequence>
<keyword evidence="4" id="KW-0408">Iron</keyword>
<keyword evidence="2" id="KW-0001">2Fe-2S</keyword>
<dbReference type="GO" id="GO:0005829">
    <property type="term" value="C:cytosol"/>
    <property type="evidence" value="ECO:0007669"/>
    <property type="project" value="TreeGrafter"/>
</dbReference>
<dbReference type="AlphaFoldDB" id="A0A2N8PGM1"/>
<evidence type="ECO:0000313" key="9">
    <source>
        <dbReference type="Proteomes" id="UP000236047"/>
    </source>
</evidence>
<dbReference type="PRINTS" id="PR00355">
    <property type="entry name" value="ADRENODOXIN"/>
</dbReference>
<dbReference type="RefSeq" id="WP_102922809.1">
    <property type="nucleotide sequence ID" value="NZ_LJSN01000002.1"/>
</dbReference>
<dbReference type="GO" id="GO:0140647">
    <property type="term" value="P:P450-containing electron transport chain"/>
    <property type="evidence" value="ECO:0007669"/>
    <property type="project" value="InterPro"/>
</dbReference>
<dbReference type="Gene3D" id="3.10.20.30">
    <property type="match status" value="1"/>
</dbReference>
<reference evidence="9" key="1">
    <citation type="submission" date="2015-09" db="EMBL/GenBank/DDBJ databases">
        <authorList>
            <person name="Graham D.E."/>
            <person name="Mahan K.M."/>
            <person name="Klingeman D.M."/>
            <person name="Fida T."/>
            <person name="Giannone R.J."/>
            <person name="Hettich R.L."/>
            <person name="Parry R.J."/>
            <person name="Spain J.C."/>
        </authorList>
    </citation>
    <scope>NUCLEOTIDE SEQUENCE [LARGE SCALE GENOMIC DNA]</scope>
    <source>
        <strain evidence="9">JCM 4701</strain>
    </source>
</reference>
<feature type="domain" description="2Fe-2S ferredoxin-type" evidence="7">
    <location>
        <begin position="2"/>
        <end position="105"/>
    </location>
</feature>
<dbReference type="GO" id="GO:0051537">
    <property type="term" value="F:2 iron, 2 sulfur cluster binding"/>
    <property type="evidence" value="ECO:0007669"/>
    <property type="project" value="UniProtKB-KW"/>
</dbReference>
<dbReference type="CDD" id="cd00207">
    <property type="entry name" value="fer2"/>
    <property type="match status" value="1"/>
</dbReference>
<comment type="caution">
    <text evidence="8">The sequence shown here is derived from an EMBL/GenBank/DDBJ whole genome shotgun (WGS) entry which is preliminary data.</text>
</comment>
<evidence type="ECO:0000256" key="5">
    <source>
        <dbReference type="ARBA" id="ARBA00023014"/>
    </source>
</evidence>
<dbReference type="InterPro" id="IPR001041">
    <property type="entry name" value="2Fe-2S_ferredoxin-type"/>
</dbReference>
<dbReference type="InterPro" id="IPR001055">
    <property type="entry name" value="Adrenodoxin-like"/>
</dbReference>
<dbReference type="Pfam" id="PF00111">
    <property type="entry name" value="Fer2"/>
    <property type="match status" value="1"/>
</dbReference>
<evidence type="ECO:0000256" key="1">
    <source>
        <dbReference type="ARBA" id="ARBA00010914"/>
    </source>
</evidence>